<gene>
    <name evidence="1" type="ORF">GOEFS_048_00050</name>
</gene>
<dbReference type="Gene3D" id="3.40.960.10">
    <property type="entry name" value="VSR Endonuclease"/>
    <property type="match status" value="1"/>
</dbReference>
<dbReference type="OrthoDB" id="2594539at2"/>
<evidence type="ECO:0000313" key="2">
    <source>
        <dbReference type="Proteomes" id="UP000035034"/>
    </source>
</evidence>
<reference evidence="1 2" key="1">
    <citation type="submission" date="2011-12" db="EMBL/GenBank/DDBJ databases">
        <title>Whole genome shotgun sequence of Gordonia effusa NBRC 100432.</title>
        <authorList>
            <person name="Yoshida I."/>
            <person name="Takarada H."/>
            <person name="Hosoyama A."/>
            <person name="Tsuchikane K."/>
            <person name="Katsumata H."/>
            <person name="Yamazaki S."/>
            <person name="Fujita N."/>
        </authorList>
    </citation>
    <scope>NUCLEOTIDE SEQUENCE [LARGE SCALE GENOMIC DNA]</scope>
    <source>
        <strain evidence="1 2">NBRC 100432</strain>
    </source>
</reference>
<evidence type="ECO:0008006" key="3">
    <source>
        <dbReference type="Google" id="ProtNLM"/>
    </source>
</evidence>
<keyword evidence="2" id="KW-1185">Reference proteome</keyword>
<dbReference type="eggNOG" id="COG2852">
    <property type="taxonomic scope" value="Bacteria"/>
</dbReference>
<proteinExistence type="predicted"/>
<accession>H0QZB5</accession>
<name>H0QZB5_9ACTN</name>
<dbReference type="STRING" id="1077974.GOEFS_048_00050"/>
<dbReference type="RefSeq" id="WP_007317503.1">
    <property type="nucleotide sequence ID" value="NZ_BAEH01000048.1"/>
</dbReference>
<dbReference type="Proteomes" id="UP000035034">
    <property type="component" value="Unassembled WGS sequence"/>
</dbReference>
<evidence type="ECO:0000313" key="1">
    <source>
        <dbReference type="EMBL" id="GAB18166.1"/>
    </source>
</evidence>
<protein>
    <recommendedName>
        <fullName evidence="3">DUF559 domain-containing protein</fullName>
    </recommendedName>
</protein>
<dbReference type="AlphaFoldDB" id="H0QZB5"/>
<sequence length="291" mass="32253">MAQDTGVYSTAELHSLGATAADIRRAAKDRIIFDCRRGWWHVANAAPLAVDIVKAGGVLSCLSAIQFYKETLHPNLYLPSEPAVPHGRLSRYGKSVVDAPNITWCQGHGQPMPLRGAVDSLPVALGCAVRCLSPENWIAVCDSILHYTSVTKNDLRTQMGHISATVQEMLAKSDGRAMSGPESIVRIRLRALGFDVRVQPPISGDEHADLRIGSLIIECDSNTHHLAERQKLSDCRRDRMTLKKGMMTIRIMASELTDNWPAVVDDIRAITDRDRHRRPYRPYAVVQTNRG</sequence>
<organism evidence="1 2">
    <name type="scientific">Gordonia effusa NBRC 100432</name>
    <dbReference type="NCBI Taxonomy" id="1077974"/>
    <lineage>
        <taxon>Bacteria</taxon>
        <taxon>Bacillati</taxon>
        <taxon>Actinomycetota</taxon>
        <taxon>Actinomycetes</taxon>
        <taxon>Mycobacteriales</taxon>
        <taxon>Gordoniaceae</taxon>
        <taxon>Gordonia</taxon>
    </lineage>
</organism>
<dbReference type="EMBL" id="BAEH01000048">
    <property type="protein sequence ID" value="GAB18166.1"/>
    <property type="molecule type" value="Genomic_DNA"/>
</dbReference>
<comment type="caution">
    <text evidence="1">The sequence shown here is derived from an EMBL/GenBank/DDBJ whole genome shotgun (WGS) entry which is preliminary data.</text>
</comment>